<feature type="region of interest" description="Disordered" evidence="1">
    <location>
        <begin position="1"/>
        <end position="29"/>
    </location>
</feature>
<name>A0A6C0C0Q5_9ZZZZ</name>
<evidence type="ECO:0000256" key="1">
    <source>
        <dbReference type="SAM" id="MobiDB-lite"/>
    </source>
</evidence>
<dbReference type="AlphaFoldDB" id="A0A6C0C0Q5"/>
<proteinExistence type="predicted"/>
<protein>
    <submittedName>
        <fullName evidence="2">Uncharacterized protein</fullName>
    </submittedName>
</protein>
<organism evidence="2">
    <name type="scientific">viral metagenome</name>
    <dbReference type="NCBI Taxonomy" id="1070528"/>
    <lineage>
        <taxon>unclassified sequences</taxon>
        <taxon>metagenomes</taxon>
        <taxon>organismal metagenomes</taxon>
    </lineage>
</organism>
<feature type="compositionally biased region" description="Polar residues" evidence="1">
    <location>
        <begin position="15"/>
        <end position="29"/>
    </location>
</feature>
<accession>A0A6C0C0Q5</accession>
<evidence type="ECO:0000313" key="2">
    <source>
        <dbReference type="EMBL" id="QHS98197.1"/>
    </source>
</evidence>
<sequence length="102" mass="11791">MSTIEMENENRGRENSISSVNTVDTSSKSYDSLTDLYERTISIERNSQNIQIGVKPTKRRKRDAQEQVSYSPQLNDMLQYLQQTNPLYNLDASNNLQMVNIE</sequence>
<dbReference type="EMBL" id="MN739312">
    <property type="protein sequence ID" value="QHS98197.1"/>
    <property type="molecule type" value="Genomic_DNA"/>
</dbReference>
<reference evidence="2" key="1">
    <citation type="journal article" date="2020" name="Nature">
        <title>Giant virus diversity and host interactions through global metagenomics.</title>
        <authorList>
            <person name="Schulz F."/>
            <person name="Roux S."/>
            <person name="Paez-Espino D."/>
            <person name="Jungbluth S."/>
            <person name="Walsh D.A."/>
            <person name="Denef V.J."/>
            <person name="McMahon K.D."/>
            <person name="Konstantinidis K.T."/>
            <person name="Eloe-Fadrosh E.A."/>
            <person name="Kyrpides N.C."/>
            <person name="Woyke T."/>
        </authorList>
    </citation>
    <scope>NUCLEOTIDE SEQUENCE</scope>
    <source>
        <strain evidence="2">GVMAG-M-3300020182-84</strain>
    </source>
</reference>